<dbReference type="EMBL" id="MFTO01000010">
    <property type="protein sequence ID" value="OGI63972.1"/>
    <property type="molecule type" value="Genomic_DNA"/>
</dbReference>
<evidence type="ECO:0000313" key="2">
    <source>
        <dbReference type="EMBL" id="OGI63972.1"/>
    </source>
</evidence>
<sequence>MKRTFPFWLVGQVIFAIGLVLFGYYLGLSDLLLIGLAFMMGSFPASVIYSAMIEKEGKLYRFEDLSNNQKFKLINCKATSFEPSESFCHVLLMNGKTVAGQYILLLRNDLFLEDIKEGRFYVKQKEGISTWYSSAMVKELEAGKLALPSLVKL</sequence>
<accession>A0A1F6V2W3</accession>
<dbReference type="AlphaFoldDB" id="A0A1F6V2W3"/>
<gene>
    <name evidence="2" type="ORF">A2733_01120</name>
</gene>
<protein>
    <submittedName>
        <fullName evidence="2">Uncharacterized protein</fullName>
    </submittedName>
</protein>
<keyword evidence="1" id="KW-0472">Membrane</keyword>
<dbReference type="Proteomes" id="UP000178985">
    <property type="component" value="Unassembled WGS sequence"/>
</dbReference>
<name>A0A1F6V2W3_9BACT</name>
<reference evidence="2 3" key="1">
    <citation type="journal article" date="2016" name="Nat. Commun.">
        <title>Thousands of microbial genomes shed light on interconnected biogeochemical processes in an aquifer system.</title>
        <authorList>
            <person name="Anantharaman K."/>
            <person name="Brown C.T."/>
            <person name="Hug L.A."/>
            <person name="Sharon I."/>
            <person name="Castelle C.J."/>
            <person name="Probst A.J."/>
            <person name="Thomas B.C."/>
            <person name="Singh A."/>
            <person name="Wilkins M.J."/>
            <person name="Karaoz U."/>
            <person name="Brodie E.L."/>
            <person name="Williams K.H."/>
            <person name="Hubbard S.S."/>
            <person name="Banfield J.F."/>
        </authorList>
    </citation>
    <scope>NUCLEOTIDE SEQUENCE [LARGE SCALE GENOMIC DNA]</scope>
</reference>
<keyword evidence="1" id="KW-0812">Transmembrane</keyword>
<keyword evidence="1" id="KW-1133">Transmembrane helix</keyword>
<comment type="caution">
    <text evidence="2">The sequence shown here is derived from an EMBL/GenBank/DDBJ whole genome shotgun (WGS) entry which is preliminary data.</text>
</comment>
<organism evidence="2 3">
    <name type="scientific">Candidatus Nomurabacteria bacterium RIFCSPHIGHO2_01_FULL_40_20</name>
    <dbReference type="NCBI Taxonomy" id="1801738"/>
    <lineage>
        <taxon>Bacteria</taxon>
        <taxon>Candidatus Nomuraibacteriota</taxon>
    </lineage>
</organism>
<evidence type="ECO:0000256" key="1">
    <source>
        <dbReference type="SAM" id="Phobius"/>
    </source>
</evidence>
<proteinExistence type="predicted"/>
<evidence type="ECO:0000313" key="3">
    <source>
        <dbReference type="Proteomes" id="UP000178985"/>
    </source>
</evidence>
<feature type="transmembrane region" description="Helical" evidence="1">
    <location>
        <begin position="7"/>
        <end position="26"/>
    </location>
</feature>
<feature type="transmembrane region" description="Helical" evidence="1">
    <location>
        <begin position="32"/>
        <end position="52"/>
    </location>
</feature>